<comment type="caution">
    <text evidence="2">The sequence shown here is derived from an EMBL/GenBank/DDBJ whole genome shotgun (WGS) entry which is preliminary data.</text>
</comment>
<organism evidence="2 3">
    <name type="scientific">Podospora appendiculata</name>
    <dbReference type="NCBI Taxonomy" id="314037"/>
    <lineage>
        <taxon>Eukaryota</taxon>
        <taxon>Fungi</taxon>
        <taxon>Dikarya</taxon>
        <taxon>Ascomycota</taxon>
        <taxon>Pezizomycotina</taxon>
        <taxon>Sordariomycetes</taxon>
        <taxon>Sordariomycetidae</taxon>
        <taxon>Sordariales</taxon>
        <taxon>Podosporaceae</taxon>
        <taxon>Podospora</taxon>
    </lineage>
</organism>
<accession>A0AAE0XIA8</accession>
<reference evidence="2" key="2">
    <citation type="submission" date="2023-06" db="EMBL/GenBank/DDBJ databases">
        <authorList>
            <consortium name="Lawrence Berkeley National Laboratory"/>
            <person name="Haridas S."/>
            <person name="Hensen N."/>
            <person name="Bonometti L."/>
            <person name="Westerberg I."/>
            <person name="Brannstrom I.O."/>
            <person name="Guillou S."/>
            <person name="Cros-Aarteil S."/>
            <person name="Calhoun S."/>
            <person name="Kuo A."/>
            <person name="Mondo S."/>
            <person name="Pangilinan J."/>
            <person name="Riley R."/>
            <person name="Labutti K."/>
            <person name="Andreopoulos B."/>
            <person name="Lipzen A."/>
            <person name="Chen C."/>
            <person name="Yanf M."/>
            <person name="Daum C."/>
            <person name="Ng V."/>
            <person name="Clum A."/>
            <person name="Steindorff A."/>
            <person name="Ohm R."/>
            <person name="Martin F."/>
            <person name="Silar P."/>
            <person name="Natvig D."/>
            <person name="Lalanne C."/>
            <person name="Gautier V."/>
            <person name="Ament-Velasquez S.L."/>
            <person name="Kruys A."/>
            <person name="Hutchinson M.I."/>
            <person name="Powell A.J."/>
            <person name="Barry K."/>
            <person name="Miller A.N."/>
            <person name="Grigoriev I.V."/>
            <person name="Debuchy R."/>
            <person name="Gladieux P."/>
            <person name="Thoren M.H."/>
            <person name="Johannesson H."/>
        </authorList>
    </citation>
    <scope>NUCLEOTIDE SEQUENCE</scope>
    <source>
        <strain evidence="2">CBS 314.62</strain>
    </source>
</reference>
<proteinExistence type="predicted"/>
<name>A0AAE0XIA8_9PEZI</name>
<evidence type="ECO:0000256" key="1">
    <source>
        <dbReference type="SAM" id="MobiDB-lite"/>
    </source>
</evidence>
<reference evidence="2" key="1">
    <citation type="journal article" date="2023" name="Mol. Phylogenet. Evol.">
        <title>Genome-scale phylogeny and comparative genomics of the fungal order Sordariales.</title>
        <authorList>
            <person name="Hensen N."/>
            <person name="Bonometti L."/>
            <person name="Westerberg I."/>
            <person name="Brannstrom I.O."/>
            <person name="Guillou S."/>
            <person name="Cros-Aarteil S."/>
            <person name="Calhoun S."/>
            <person name="Haridas S."/>
            <person name="Kuo A."/>
            <person name="Mondo S."/>
            <person name="Pangilinan J."/>
            <person name="Riley R."/>
            <person name="LaButti K."/>
            <person name="Andreopoulos B."/>
            <person name="Lipzen A."/>
            <person name="Chen C."/>
            <person name="Yan M."/>
            <person name="Daum C."/>
            <person name="Ng V."/>
            <person name="Clum A."/>
            <person name="Steindorff A."/>
            <person name="Ohm R.A."/>
            <person name="Martin F."/>
            <person name="Silar P."/>
            <person name="Natvig D.O."/>
            <person name="Lalanne C."/>
            <person name="Gautier V."/>
            <person name="Ament-Velasquez S.L."/>
            <person name="Kruys A."/>
            <person name="Hutchinson M.I."/>
            <person name="Powell A.J."/>
            <person name="Barry K."/>
            <person name="Miller A.N."/>
            <person name="Grigoriev I.V."/>
            <person name="Debuchy R."/>
            <person name="Gladieux P."/>
            <person name="Hiltunen Thoren M."/>
            <person name="Johannesson H."/>
        </authorList>
    </citation>
    <scope>NUCLEOTIDE SEQUENCE</scope>
    <source>
        <strain evidence="2">CBS 314.62</strain>
    </source>
</reference>
<evidence type="ECO:0000313" key="3">
    <source>
        <dbReference type="Proteomes" id="UP001270362"/>
    </source>
</evidence>
<dbReference type="AlphaFoldDB" id="A0AAE0XIA8"/>
<feature type="region of interest" description="Disordered" evidence="1">
    <location>
        <begin position="212"/>
        <end position="264"/>
    </location>
</feature>
<protein>
    <submittedName>
        <fullName evidence="2">Uncharacterized protein</fullName>
    </submittedName>
</protein>
<keyword evidence="3" id="KW-1185">Reference proteome</keyword>
<sequence>MSFGWEEDEGRILEQHLVCVFVGGRFVIAQRGNSPELELSENGQGAKIFAFITDPFYEQLALAIREFWAVQAEEGNSFSLTTGTVEGESSPGMLLVETLVLNISRVAAGMKPFPIHPNFQLGFANNLECTWAYLIDLDNNVFHIFFCHEAKHPGHLFESVGGPGAWVPRHIMTMSLDEAYSLRQEKGWDLTDGGGALPAFFQEIKKACKDARKGEHRKARKCPNEKDIGNPAAGSKQAGAYPPRPGLKCPKRNKTIVNSDDDSG</sequence>
<dbReference type="Proteomes" id="UP001270362">
    <property type="component" value="Unassembled WGS sequence"/>
</dbReference>
<evidence type="ECO:0000313" key="2">
    <source>
        <dbReference type="EMBL" id="KAK3693875.1"/>
    </source>
</evidence>
<dbReference type="EMBL" id="JAULSO010000001">
    <property type="protein sequence ID" value="KAK3693875.1"/>
    <property type="molecule type" value="Genomic_DNA"/>
</dbReference>
<gene>
    <name evidence="2" type="ORF">B0T22DRAFT_451031</name>
</gene>